<dbReference type="OrthoDB" id="10253869at2759"/>
<reference evidence="10 11" key="1">
    <citation type="submission" date="2020-02" db="EMBL/GenBank/DDBJ databases">
        <authorList>
            <person name="Ma Q."/>
            <person name="Huang Y."/>
            <person name="Song X."/>
            <person name="Pei D."/>
        </authorList>
    </citation>
    <scope>NUCLEOTIDE SEQUENCE [LARGE SCALE GENOMIC DNA]</scope>
    <source>
        <strain evidence="10">Sxm20200214</strain>
        <tissue evidence="10">Leaf</tissue>
    </source>
</reference>
<dbReference type="Pfam" id="PF00501">
    <property type="entry name" value="AMP-binding"/>
    <property type="match status" value="2"/>
</dbReference>
<evidence type="ECO:0000259" key="9">
    <source>
        <dbReference type="Pfam" id="PF13193"/>
    </source>
</evidence>
<dbReference type="GO" id="GO:0005524">
    <property type="term" value="F:ATP binding"/>
    <property type="evidence" value="ECO:0007669"/>
    <property type="project" value="UniProtKB-KW"/>
</dbReference>
<keyword evidence="7" id="KW-1133">Transmembrane helix</keyword>
<feature type="domain" description="AMP-binding enzyme C-terminal" evidence="9">
    <location>
        <begin position="463"/>
        <end position="538"/>
    </location>
</feature>
<evidence type="ECO:0000259" key="8">
    <source>
        <dbReference type="Pfam" id="PF00501"/>
    </source>
</evidence>
<dbReference type="Pfam" id="PF13193">
    <property type="entry name" value="AMP-binding_C"/>
    <property type="match status" value="2"/>
</dbReference>
<dbReference type="Gene3D" id="3.30.300.30">
    <property type="match status" value="2"/>
</dbReference>
<dbReference type="Proteomes" id="UP000886595">
    <property type="component" value="Unassembled WGS sequence"/>
</dbReference>
<keyword evidence="6" id="KW-0460">Magnesium</keyword>
<evidence type="ECO:0000256" key="6">
    <source>
        <dbReference type="ARBA" id="ARBA00022842"/>
    </source>
</evidence>
<dbReference type="InterPro" id="IPR000873">
    <property type="entry name" value="AMP-dep_synth/lig_dom"/>
</dbReference>
<keyword evidence="4" id="KW-0547">Nucleotide-binding</keyword>
<name>A0A8X7PT88_BRACI</name>
<dbReference type="InterPro" id="IPR042099">
    <property type="entry name" value="ANL_N_sf"/>
</dbReference>
<feature type="domain" description="AMP-dependent synthetase/ligase" evidence="8">
    <location>
        <begin position="53"/>
        <end position="412"/>
    </location>
</feature>
<dbReference type="FunFam" id="3.30.300.30:FF:000007">
    <property type="entry name" value="4-coumarate--CoA ligase 2"/>
    <property type="match status" value="2"/>
</dbReference>
<evidence type="ECO:0000256" key="3">
    <source>
        <dbReference type="ARBA" id="ARBA00022598"/>
    </source>
</evidence>
<evidence type="ECO:0000256" key="1">
    <source>
        <dbReference type="ARBA" id="ARBA00001946"/>
    </source>
</evidence>
<dbReference type="InterPro" id="IPR045851">
    <property type="entry name" value="AMP-bd_C_sf"/>
</dbReference>
<dbReference type="CDD" id="cd05904">
    <property type="entry name" value="4CL"/>
    <property type="match status" value="2"/>
</dbReference>
<dbReference type="AlphaFoldDB" id="A0A8X7PT88"/>
<dbReference type="InterPro" id="IPR025110">
    <property type="entry name" value="AMP-bd_C"/>
</dbReference>
<evidence type="ECO:0000256" key="4">
    <source>
        <dbReference type="ARBA" id="ARBA00022741"/>
    </source>
</evidence>
<feature type="domain" description="AMP-binding enzyme C-terminal" evidence="9">
    <location>
        <begin position="1029"/>
        <end position="1104"/>
    </location>
</feature>
<evidence type="ECO:0000256" key="5">
    <source>
        <dbReference type="ARBA" id="ARBA00022840"/>
    </source>
</evidence>
<evidence type="ECO:0000313" key="10">
    <source>
        <dbReference type="EMBL" id="KAG2257210.1"/>
    </source>
</evidence>
<gene>
    <name evidence="10" type="ORF">Bca52824_076504</name>
</gene>
<keyword evidence="11" id="KW-1185">Reference proteome</keyword>
<protein>
    <recommendedName>
        <fullName evidence="12">4-coumarate--CoA ligase</fullName>
    </recommendedName>
</protein>
<comment type="caution">
    <text evidence="10">The sequence shown here is derived from an EMBL/GenBank/DDBJ whole genome shotgun (WGS) entry which is preliminary data.</text>
</comment>
<dbReference type="SUPFAM" id="SSF56801">
    <property type="entry name" value="Acetyl-CoA synthetase-like"/>
    <property type="match status" value="2"/>
</dbReference>
<dbReference type="PROSITE" id="PS00455">
    <property type="entry name" value="AMP_BINDING"/>
    <property type="match status" value="2"/>
</dbReference>
<feature type="transmembrane region" description="Helical" evidence="7">
    <location>
        <begin position="254"/>
        <end position="274"/>
    </location>
</feature>
<keyword evidence="7" id="KW-0472">Membrane</keyword>
<dbReference type="PANTHER" id="PTHR24096:SF374">
    <property type="entry name" value="4-COUMARATE--COA LIGASE-LIKE 2"/>
    <property type="match status" value="1"/>
</dbReference>
<dbReference type="PANTHER" id="PTHR24096">
    <property type="entry name" value="LONG-CHAIN-FATTY-ACID--COA LIGASE"/>
    <property type="match status" value="1"/>
</dbReference>
<evidence type="ECO:0000256" key="7">
    <source>
        <dbReference type="SAM" id="Phobius"/>
    </source>
</evidence>
<evidence type="ECO:0000313" key="11">
    <source>
        <dbReference type="Proteomes" id="UP000886595"/>
    </source>
</evidence>
<organism evidence="10 11">
    <name type="scientific">Brassica carinata</name>
    <name type="common">Ethiopian mustard</name>
    <name type="synonym">Abyssinian cabbage</name>
    <dbReference type="NCBI Taxonomy" id="52824"/>
    <lineage>
        <taxon>Eukaryota</taxon>
        <taxon>Viridiplantae</taxon>
        <taxon>Streptophyta</taxon>
        <taxon>Embryophyta</taxon>
        <taxon>Tracheophyta</taxon>
        <taxon>Spermatophyta</taxon>
        <taxon>Magnoliopsida</taxon>
        <taxon>eudicotyledons</taxon>
        <taxon>Gunneridae</taxon>
        <taxon>Pentapetalae</taxon>
        <taxon>rosids</taxon>
        <taxon>malvids</taxon>
        <taxon>Brassicales</taxon>
        <taxon>Brassicaceae</taxon>
        <taxon>Brassiceae</taxon>
        <taxon>Brassica</taxon>
    </lineage>
</organism>
<dbReference type="InterPro" id="IPR020845">
    <property type="entry name" value="AMP-binding_CS"/>
</dbReference>
<feature type="transmembrane region" description="Helical" evidence="7">
    <location>
        <begin position="286"/>
        <end position="305"/>
    </location>
</feature>
<keyword evidence="5" id="KW-0067">ATP-binding</keyword>
<dbReference type="GO" id="GO:0005777">
    <property type="term" value="C:peroxisome"/>
    <property type="evidence" value="ECO:0007669"/>
    <property type="project" value="TreeGrafter"/>
</dbReference>
<accession>A0A8X7PT88</accession>
<dbReference type="EMBL" id="JAAMPC010000015">
    <property type="protein sequence ID" value="KAG2257210.1"/>
    <property type="molecule type" value="Genomic_DNA"/>
</dbReference>
<feature type="domain" description="AMP-dependent synthetase/ligase" evidence="8">
    <location>
        <begin position="615"/>
        <end position="978"/>
    </location>
</feature>
<keyword evidence="3" id="KW-0436">Ligase</keyword>
<evidence type="ECO:0008006" key="12">
    <source>
        <dbReference type="Google" id="ProtNLM"/>
    </source>
</evidence>
<comment type="cofactor">
    <cofactor evidence="1">
        <name>Mg(2+)</name>
        <dbReference type="ChEBI" id="CHEBI:18420"/>
    </cofactor>
</comment>
<dbReference type="Gene3D" id="3.40.50.12780">
    <property type="entry name" value="N-terminal domain of ligase-like"/>
    <property type="match status" value="2"/>
</dbReference>
<dbReference type="FunFam" id="3.40.50.12780:FF:000003">
    <property type="entry name" value="Long-chain-fatty-acid--CoA ligase FadD"/>
    <property type="match status" value="2"/>
</dbReference>
<dbReference type="GO" id="GO:0016405">
    <property type="term" value="F:CoA-ligase activity"/>
    <property type="evidence" value="ECO:0007669"/>
    <property type="project" value="TreeGrafter"/>
</dbReference>
<evidence type="ECO:0000256" key="2">
    <source>
        <dbReference type="ARBA" id="ARBA00006432"/>
    </source>
</evidence>
<keyword evidence="7" id="KW-0812">Transmembrane</keyword>
<proteinExistence type="inferred from homology"/>
<sequence length="1118" mass="122439">MTNSIRSSSSSSLIDPRSGFCNENSTFYSKRNPLPLPANTSLDVTTFISSQPHRGTTAFIDAATGRRISFSELWTAVNRVADCLHRDVGVRKGDVVLVLSPNSISIPIVCLSVMSLGAVVTTANPLNTAGEISRQMADSNPVLAFTTPELSQKLAGSGISIVLEKMGPIRGVRVVGYMSEMMNKEPSGKNRVRDRVHQDDTAMLLYSSGTTGRSKGVMSSHGNLIAHVARHLVEPMDPHEIFLCTVPMFHTFGLLNYVMATASLGSTVVILRRFELHEMLAAVVKYRATTLVLVTPVIVAMMNGAELIKAKYDLSSLRIVRCGGAPLSKEVTEGFIEKYPTVDIFQGYALTESNGAGGSIDTVEESRRYGAVGLLSSGVEARIVDPDTGRVMGVNRTGELWLKGPSIAKGYFKNEEATKECFNLQGWLKTGDLCYIDDDGFLFTVDRLKELIKYKGYQVPPAELEALLLNHPDILDAAVIPLPDKEAGQCPMAYISRKPESDLSQKQVINFISEQVAPYKKIRKVAFIDSIPKTPSGKILRKDLIKLARCPYETTKVHYLNGQARRRNRIEKTMALDRKSGFCQSNSIFYSKRDPMILPPPNQHLDVTTFISSQPHRGKTAFVDAVTGRRLGFSELWLGVKRVAACLYSLGVRKGDVVIILSPNSILYPVVSLSVMSLGAVITTANPISTPGEIAKQMEDSLPVLAFTTCQLVSKLAAAASNGNLPVVLMDGAQADEKGVKIVGSLELMMENERSESRAKHRVNQDDTAALLYSSGTTGKSKGVMITHRNLIALVQTYRLRFGLEQRTVCTIPMCHVFSFGGFATSLIALGWTTMVLPKFEMSKLLSAMEAHRPTHLTLVPPMVVAMVNGAKEINSKYDVSSLHTVVAGGAPLSREVIEKFVKNYPNVKVLQGYGLTETTAIVATMFTKEETERYGSSGLLSPNVEAKIVDPETGRLLGVDQTGELWLRSPTVMKGYYKNEEATAETIDSEGWLKTGDLCYIDCEGFVFVVDRLKELIKCNGYQVAPAELEALLLAHPEIDDAAVIPIPDEKAGQYPMAYIVRKAGRNLSESEIIGFVAKQVSRYKKIRKVVFLGSIPKNPSGKILRRELKKLTTSKL</sequence>
<comment type="similarity">
    <text evidence="2">Belongs to the ATP-dependent AMP-binding enzyme family.</text>
</comment>